<feature type="transmembrane region" description="Helical" evidence="1">
    <location>
        <begin position="70"/>
        <end position="93"/>
    </location>
</feature>
<name>A0A6H5I672_9HYME</name>
<reference evidence="2 3" key="1">
    <citation type="submission" date="2020-02" db="EMBL/GenBank/DDBJ databases">
        <authorList>
            <person name="Ferguson B K."/>
        </authorList>
    </citation>
    <scope>NUCLEOTIDE SEQUENCE [LARGE SCALE GENOMIC DNA]</scope>
</reference>
<sequence>MDSALSIIVPFPFLAVSHRSFNEGSIAMHQKGNAYDRYEKCHVETWDVEDMAQVPICKFCLRPVDTPAQYVYGAAHIVVAAIAGPVMLTTFPVNNLIYIRTRRLASVIPSMIRIAPPPRTI</sequence>
<proteinExistence type="predicted"/>
<evidence type="ECO:0000313" key="2">
    <source>
        <dbReference type="EMBL" id="CAB0031910.1"/>
    </source>
</evidence>
<accession>A0A6H5I672</accession>
<dbReference type="EMBL" id="CADCXV010000660">
    <property type="protein sequence ID" value="CAB0031910.1"/>
    <property type="molecule type" value="Genomic_DNA"/>
</dbReference>
<evidence type="ECO:0000256" key="1">
    <source>
        <dbReference type="SAM" id="Phobius"/>
    </source>
</evidence>
<gene>
    <name evidence="2" type="ORF">TBRA_LOCUS3864</name>
</gene>
<organism evidence="2 3">
    <name type="scientific">Trichogramma brassicae</name>
    <dbReference type="NCBI Taxonomy" id="86971"/>
    <lineage>
        <taxon>Eukaryota</taxon>
        <taxon>Metazoa</taxon>
        <taxon>Ecdysozoa</taxon>
        <taxon>Arthropoda</taxon>
        <taxon>Hexapoda</taxon>
        <taxon>Insecta</taxon>
        <taxon>Pterygota</taxon>
        <taxon>Neoptera</taxon>
        <taxon>Endopterygota</taxon>
        <taxon>Hymenoptera</taxon>
        <taxon>Apocrita</taxon>
        <taxon>Proctotrupomorpha</taxon>
        <taxon>Chalcidoidea</taxon>
        <taxon>Trichogrammatidae</taxon>
        <taxon>Trichogramma</taxon>
    </lineage>
</organism>
<keyword evidence="3" id="KW-1185">Reference proteome</keyword>
<protein>
    <submittedName>
        <fullName evidence="2">Uncharacterized protein</fullName>
    </submittedName>
</protein>
<evidence type="ECO:0000313" key="3">
    <source>
        <dbReference type="Proteomes" id="UP000479190"/>
    </source>
</evidence>
<dbReference type="Proteomes" id="UP000479190">
    <property type="component" value="Unassembled WGS sequence"/>
</dbReference>
<keyword evidence="1" id="KW-1133">Transmembrane helix</keyword>
<keyword evidence="1" id="KW-0812">Transmembrane</keyword>
<dbReference type="AlphaFoldDB" id="A0A6H5I672"/>
<keyword evidence="1" id="KW-0472">Membrane</keyword>